<dbReference type="SMART" id="SM00408">
    <property type="entry name" value="IGc2"/>
    <property type="match status" value="1"/>
</dbReference>
<feature type="non-terminal residue" evidence="2">
    <location>
        <position position="1"/>
    </location>
</feature>
<gene>
    <name evidence="2" type="ORF">Pcinc_033297</name>
</gene>
<dbReference type="InterPro" id="IPR007110">
    <property type="entry name" value="Ig-like_dom"/>
</dbReference>
<dbReference type="GO" id="GO:0032589">
    <property type="term" value="C:neuron projection membrane"/>
    <property type="evidence" value="ECO:0007669"/>
    <property type="project" value="TreeGrafter"/>
</dbReference>
<dbReference type="InterPro" id="IPR013151">
    <property type="entry name" value="Immunoglobulin_dom"/>
</dbReference>
<sequence>MGVGGGVGAGVMWGREKWGVVEGELLGEVGSSPPTSPIPLSPFDSLSAQSFFFPSSSYLAFYLFPSPIYFFLLFPSSSSFTPLSFLSLLANTCTLTQARNVLTHQALTTVCFTIITTTPHSLTLHLTTLHPQTPSPYTTNSSHTTPTLTFPHSTPPVIHAPHTPSHSLTLHPQFLTHHTTPHSLTSLSIMSLPHYTHHTHTLTHTTFSCTIITLFTITSLPHTSPHHSPSRVSLTSYSFTWVFLTMPTSSVSITSASSPSLQLLVSWIRHRDLHVLTVGSFTFTTDGRFSAHRDESTGDWILVLRFPKSSDSGLYECTISTKPVTATSVKLSVVVPSVELLGGGDVYLDRGSTLNLTCMVHLSPKPPDFILWYHRDKLVNYGQPGRTVSVETEHEGDTTRSSLLVYNASSWDSGSYACKPSNAHKASIVVHVLR</sequence>
<dbReference type="EMBL" id="JAWQEG010004666">
    <property type="protein sequence ID" value="KAK3860664.1"/>
    <property type="molecule type" value="Genomic_DNA"/>
</dbReference>
<feature type="domain" description="Ig-like" evidence="1">
    <location>
        <begin position="336"/>
        <end position="429"/>
    </location>
</feature>
<dbReference type="PROSITE" id="PS50835">
    <property type="entry name" value="IG_LIKE"/>
    <property type="match status" value="1"/>
</dbReference>
<name>A0AAE1JZL5_PETCI</name>
<dbReference type="PANTHER" id="PTHR23279:SF36">
    <property type="entry name" value="DEFECTIVE PROBOSCIS EXTENSION RESPONSE 9, ISOFORM A"/>
    <property type="match status" value="1"/>
</dbReference>
<dbReference type="AlphaFoldDB" id="A0AAE1JZL5"/>
<reference evidence="2" key="1">
    <citation type="submission" date="2023-10" db="EMBL/GenBank/DDBJ databases">
        <title>Genome assemblies of two species of porcelain crab, Petrolisthes cinctipes and Petrolisthes manimaculis (Anomura: Porcellanidae).</title>
        <authorList>
            <person name="Angst P."/>
        </authorList>
    </citation>
    <scope>NUCLEOTIDE SEQUENCE</scope>
    <source>
        <strain evidence="2">PB745_01</strain>
        <tissue evidence="2">Gill</tissue>
    </source>
</reference>
<dbReference type="PANTHER" id="PTHR23279">
    <property type="entry name" value="DEFECTIVE PROBOSCIS EXTENSION RESPONSE DPR -RELATED"/>
    <property type="match status" value="1"/>
</dbReference>
<organism evidence="2 3">
    <name type="scientific">Petrolisthes cinctipes</name>
    <name type="common">Flat porcelain crab</name>
    <dbReference type="NCBI Taxonomy" id="88211"/>
    <lineage>
        <taxon>Eukaryota</taxon>
        <taxon>Metazoa</taxon>
        <taxon>Ecdysozoa</taxon>
        <taxon>Arthropoda</taxon>
        <taxon>Crustacea</taxon>
        <taxon>Multicrustacea</taxon>
        <taxon>Malacostraca</taxon>
        <taxon>Eumalacostraca</taxon>
        <taxon>Eucarida</taxon>
        <taxon>Decapoda</taxon>
        <taxon>Pleocyemata</taxon>
        <taxon>Anomura</taxon>
        <taxon>Galatheoidea</taxon>
        <taxon>Porcellanidae</taxon>
        <taxon>Petrolisthes</taxon>
    </lineage>
</organism>
<evidence type="ECO:0000259" key="1">
    <source>
        <dbReference type="PROSITE" id="PS50835"/>
    </source>
</evidence>
<dbReference type="Pfam" id="PF00047">
    <property type="entry name" value="ig"/>
    <property type="match status" value="1"/>
</dbReference>
<dbReference type="FunFam" id="2.60.40.10:FF:000533">
    <property type="entry name" value="Uncharacterized protein, isoform A"/>
    <property type="match status" value="1"/>
</dbReference>
<dbReference type="InterPro" id="IPR003598">
    <property type="entry name" value="Ig_sub2"/>
</dbReference>
<comment type="caution">
    <text evidence="2">The sequence shown here is derived from an EMBL/GenBank/DDBJ whole genome shotgun (WGS) entry which is preliminary data.</text>
</comment>
<dbReference type="SUPFAM" id="SSF48726">
    <property type="entry name" value="Immunoglobulin"/>
    <property type="match status" value="2"/>
</dbReference>
<dbReference type="InterPro" id="IPR036179">
    <property type="entry name" value="Ig-like_dom_sf"/>
</dbReference>
<evidence type="ECO:0000313" key="2">
    <source>
        <dbReference type="EMBL" id="KAK3860664.1"/>
    </source>
</evidence>
<protein>
    <recommendedName>
        <fullName evidence="1">Ig-like domain-containing protein</fullName>
    </recommendedName>
</protein>
<proteinExistence type="predicted"/>
<dbReference type="Proteomes" id="UP001286313">
    <property type="component" value="Unassembled WGS sequence"/>
</dbReference>
<accession>A0AAE1JZL5</accession>
<dbReference type="InterPro" id="IPR037448">
    <property type="entry name" value="Zig-8"/>
</dbReference>
<keyword evidence="3" id="KW-1185">Reference proteome</keyword>
<dbReference type="InterPro" id="IPR003599">
    <property type="entry name" value="Ig_sub"/>
</dbReference>
<dbReference type="InterPro" id="IPR013783">
    <property type="entry name" value="Ig-like_fold"/>
</dbReference>
<evidence type="ECO:0000313" key="3">
    <source>
        <dbReference type="Proteomes" id="UP001286313"/>
    </source>
</evidence>
<dbReference type="Gene3D" id="2.60.40.10">
    <property type="entry name" value="Immunoglobulins"/>
    <property type="match status" value="2"/>
</dbReference>
<dbReference type="GO" id="GO:0050808">
    <property type="term" value="P:synapse organization"/>
    <property type="evidence" value="ECO:0007669"/>
    <property type="project" value="TreeGrafter"/>
</dbReference>
<dbReference type="SMART" id="SM00409">
    <property type="entry name" value="IG"/>
    <property type="match status" value="2"/>
</dbReference>